<dbReference type="Proteomes" id="UP000271624">
    <property type="component" value="Unassembled WGS sequence"/>
</dbReference>
<reference evidence="3" key="1">
    <citation type="submission" date="2018-12" db="EMBL/GenBank/DDBJ databases">
        <authorList>
            <person name="Will S."/>
            <person name="Neumann-Schaal M."/>
            <person name="Henke P."/>
        </authorList>
    </citation>
    <scope>NUCLEOTIDE SEQUENCE</scope>
    <source>
        <strain evidence="3">PCC 7102</strain>
    </source>
</reference>
<dbReference type="AlphaFoldDB" id="A0A3S1ALN9"/>
<dbReference type="EMBL" id="RSCL01000012">
    <property type="protein sequence ID" value="RUT04009.1"/>
    <property type="molecule type" value="Genomic_DNA"/>
</dbReference>
<evidence type="ECO:0000259" key="2">
    <source>
        <dbReference type="Pfam" id="PF07282"/>
    </source>
</evidence>
<proteinExistence type="predicted"/>
<organism evidence="3 4">
    <name type="scientific">Dulcicalothrix desertica PCC 7102</name>
    <dbReference type="NCBI Taxonomy" id="232991"/>
    <lineage>
        <taxon>Bacteria</taxon>
        <taxon>Bacillati</taxon>
        <taxon>Cyanobacteriota</taxon>
        <taxon>Cyanophyceae</taxon>
        <taxon>Nostocales</taxon>
        <taxon>Calotrichaceae</taxon>
        <taxon>Dulcicalothrix</taxon>
    </lineage>
</organism>
<feature type="domain" description="Cas12f1-like TNB" evidence="2">
    <location>
        <begin position="233"/>
        <end position="294"/>
    </location>
</feature>
<dbReference type="Pfam" id="PF07282">
    <property type="entry name" value="Cas12f1-like_TNB"/>
    <property type="match status" value="1"/>
</dbReference>
<keyword evidence="1" id="KW-0238">DNA-binding</keyword>
<dbReference type="RefSeq" id="WP_233787466.1">
    <property type="nucleotide sequence ID" value="NZ_RSCL01000012.1"/>
</dbReference>
<accession>A0A3S1ALN9</accession>
<gene>
    <name evidence="3" type="ORF">DSM106972_049230</name>
</gene>
<evidence type="ECO:0000313" key="3">
    <source>
        <dbReference type="EMBL" id="RUT04009.1"/>
    </source>
</evidence>
<protein>
    <recommendedName>
        <fullName evidence="2">Cas12f1-like TNB domain-containing protein</fullName>
    </recommendedName>
</protein>
<comment type="caution">
    <text evidence="3">The sequence shown here is derived from an EMBL/GenBank/DDBJ whole genome shotgun (WGS) entry which is preliminary data.</text>
</comment>
<dbReference type="InterPro" id="IPR010095">
    <property type="entry name" value="Cas12f1-like_TNB"/>
</dbReference>
<evidence type="ECO:0000256" key="1">
    <source>
        <dbReference type="ARBA" id="ARBA00023125"/>
    </source>
</evidence>
<name>A0A3S1ALN9_9CYAN</name>
<evidence type="ECO:0000313" key="4">
    <source>
        <dbReference type="Proteomes" id="UP000271624"/>
    </source>
</evidence>
<keyword evidence="4" id="KW-1185">Reference proteome</keyword>
<reference evidence="3" key="2">
    <citation type="journal article" date="2019" name="Genome Biol. Evol.">
        <title>Day and night: Metabolic profiles and evolutionary relationships of six axenic non-marine cyanobacteria.</title>
        <authorList>
            <person name="Will S.E."/>
            <person name="Henke P."/>
            <person name="Boedeker C."/>
            <person name="Huang S."/>
            <person name="Brinkmann H."/>
            <person name="Rohde M."/>
            <person name="Jarek M."/>
            <person name="Friedl T."/>
            <person name="Seufert S."/>
            <person name="Schumacher M."/>
            <person name="Overmann J."/>
            <person name="Neumann-Schaal M."/>
            <person name="Petersen J."/>
        </authorList>
    </citation>
    <scope>NUCLEOTIDE SEQUENCE [LARGE SCALE GENOMIC DNA]</scope>
    <source>
        <strain evidence="3">PCC 7102</strain>
    </source>
</reference>
<dbReference type="GO" id="GO:0003677">
    <property type="term" value="F:DNA binding"/>
    <property type="evidence" value="ECO:0007669"/>
    <property type="project" value="UniProtKB-KW"/>
</dbReference>
<sequence>MLDVDPTGDNWLHRQYRKYYIPGHTYKRNQIVYQGQGYTCTRINRHSVKLEVYGLNARERIVLICRSRQIIRGQIRLIRSEQNQLAIHSTRTRSYNSTHAEPTETIGVDKGYTEGFYTSYGEKIADGIGKLMTAKTLRITQTNKNRYRIRCYAFRIENTEISKRIWQNNLGYKVKSKKIKKEKATIQNFIRRDLRRVIKKPLIICAEDLTSPIKNKNNSKATNRKLNQWMKGELQVSLEQIAKERGCIVKAVNPAYSSQTDSVTRTLLGSRIGDSFIRYTGDEIQADHNASKEIEFRGSDSDLLVGMKTQEVLEVLLDRTIRYLHSMGKTVQDALNLGWLLPKFRTAALRLERKNYHLQG</sequence>